<dbReference type="InterPro" id="IPR036291">
    <property type="entry name" value="NAD(P)-bd_dom_sf"/>
</dbReference>
<dbReference type="RefSeq" id="WP_113947449.1">
    <property type="nucleotide sequence ID" value="NZ_QNQU01000002.1"/>
</dbReference>
<dbReference type="OrthoDB" id="9778052at2"/>
<dbReference type="SUPFAM" id="SSF51735">
    <property type="entry name" value="NAD(P)-binding Rossmann-fold domains"/>
    <property type="match status" value="1"/>
</dbReference>
<proteinExistence type="inferred from homology"/>
<dbReference type="Pfam" id="PF01370">
    <property type="entry name" value="Epimerase"/>
    <property type="match status" value="1"/>
</dbReference>
<evidence type="ECO:0000313" key="5">
    <source>
        <dbReference type="Proteomes" id="UP000252081"/>
    </source>
</evidence>
<dbReference type="InterPro" id="IPR050425">
    <property type="entry name" value="NAD(P)_dehydrat-like"/>
</dbReference>
<keyword evidence="1" id="KW-0560">Oxidoreductase</keyword>
<evidence type="ECO:0000313" key="4">
    <source>
        <dbReference type="EMBL" id="RBQ11535.1"/>
    </source>
</evidence>
<evidence type="ECO:0000256" key="1">
    <source>
        <dbReference type="ARBA" id="ARBA00023002"/>
    </source>
</evidence>
<dbReference type="GO" id="GO:0016616">
    <property type="term" value="F:oxidoreductase activity, acting on the CH-OH group of donors, NAD or NADP as acceptor"/>
    <property type="evidence" value="ECO:0007669"/>
    <property type="project" value="TreeGrafter"/>
</dbReference>
<dbReference type="AlphaFoldDB" id="A0A366LCB5"/>
<dbReference type="PANTHER" id="PTHR10366">
    <property type="entry name" value="NAD DEPENDENT EPIMERASE/DEHYDRATASE"/>
    <property type="match status" value="1"/>
</dbReference>
<dbReference type="PANTHER" id="PTHR10366:SF564">
    <property type="entry name" value="STEROL-4-ALPHA-CARBOXYLATE 3-DEHYDROGENASE, DECARBOXYLATING"/>
    <property type="match status" value="1"/>
</dbReference>
<keyword evidence="5" id="KW-1185">Reference proteome</keyword>
<sequence>MNNKKVLLTGVTGFLGSHAAIQLLNKGYEVRGTLRDKGRIDAIREVIAAHTGQINKLEFAVAELSDGGAWKELTQGIDFIQHTASPFPRELPRDENDLILPAKNGTLNILEAAAANQVKRIVMTSSLSAIAYGRANREDGKVFNENDWTDVNSKKDITPYYKSKTIAEKAAWDFIRNSETDLELVTVCPGAILGPVIEQDFGNSANIVVSLLNGSFPALPKIGFDLVDVRSVADLLIKAMEIPEAAGNRYIAASGYLSLKEVAGILKAHFPERKIPSAELPDFVTRILALFRPELKPVLLEMVRRKIDVNKAVRTLNWKPLDVKEAVIACAESILAHKIVK</sequence>
<accession>A0A366LCB5</accession>
<evidence type="ECO:0000256" key="2">
    <source>
        <dbReference type="ARBA" id="ARBA00023445"/>
    </source>
</evidence>
<organism evidence="4 5">
    <name type="scientific">Pedobacter miscanthi</name>
    <dbReference type="NCBI Taxonomy" id="2259170"/>
    <lineage>
        <taxon>Bacteria</taxon>
        <taxon>Pseudomonadati</taxon>
        <taxon>Bacteroidota</taxon>
        <taxon>Sphingobacteriia</taxon>
        <taxon>Sphingobacteriales</taxon>
        <taxon>Sphingobacteriaceae</taxon>
        <taxon>Pedobacter</taxon>
    </lineage>
</organism>
<gene>
    <name evidence="4" type="ORF">DRW42_03475</name>
</gene>
<comment type="similarity">
    <text evidence="2">Belongs to the NAD(P)-dependent epimerase/dehydratase family. Dihydroflavonol-4-reductase subfamily.</text>
</comment>
<feature type="domain" description="NAD-dependent epimerase/dehydratase" evidence="3">
    <location>
        <begin position="6"/>
        <end position="245"/>
    </location>
</feature>
<evidence type="ECO:0000259" key="3">
    <source>
        <dbReference type="Pfam" id="PF01370"/>
    </source>
</evidence>
<reference evidence="4 5" key="1">
    <citation type="submission" date="2018-07" db="EMBL/GenBank/DDBJ databases">
        <title>A draft genome of a endophytic bacteria, a new species of Pedobacter.</title>
        <authorList>
            <person name="Zhang Z.D."/>
            <person name="Chen Z.J."/>
        </authorList>
    </citation>
    <scope>NUCLEOTIDE SEQUENCE [LARGE SCALE GENOMIC DNA]</scope>
    <source>
        <strain evidence="4 5">RS10</strain>
    </source>
</reference>
<dbReference type="CDD" id="cd05227">
    <property type="entry name" value="AR_SDR_e"/>
    <property type="match status" value="1"/>
</dbReference>
<dbReference type="Gene3D" id="3.40.50.720">
    <property type="entry name" value="NAD(P)-binding Rossmann-like Domain"/>
    <property type="match status" value="1"/>
</dbReference>
<name>A0A366LCB5_9SPHI</name>
<comment type="caution">
    <text evidence="4">The sequence shown here is derived from an EMBL/GenBank/DDBJ whole genome shotgun (WGS) entry which is preliminary data.</text>
</comment>
<dbReference type="Proteomes" id="UP000252081">
    <property type="component" value="Unassembled WGS sequence"/>
</dbReference>
<protein>
    <submittedName>
        <fullName evidence="4">Aldehyde reductase</fullName>
    </submittedName>
</protein>
<dbReference type="FunFam" id="3.40.50.720:FF:000336">
    <property type="entry name" value="Aldehyde reductase"/>
    <property type="match status" value="1"/>
</dbReference>
<dbReference type="EMBL" id="QNQU01000002">
    <property type="protein sequence ID" value="RBQ11535.1"/>
    <property type="molecule type" value="Genomic_DNA"/>
</dbReference>
<dbReference type="InterPro" id="IPR001509">
    <property type="entry name" value="Epimerase_deHydtase"/>
</dbReference>